<protein>
    <submittedName>
        <fullName evidence="2">Uncharacterized protein</fullName>
    </submittedName>
</protein>
<evidence type="ECO:0000313" key="2">
    <source>
        <dbReference type="EMBL" id="TFK22306.1"/>
    </source>
</evidence>
<dbReference type="AlphaFoldDB" id="A0A5C3KPQ5"/>
<feature type="region of interest" description="Disordered" evidence="1">
    <location>
        <begin position="26"/>
        <end position="112"/>
    </location>
</feature>
<dbReference type="EMBL" id="ML210244">
    <property type="protein sequence ID" value="TFK22306.1"/>
    <property type="molecule type" value="Genomic_DNA"/>
</dbReference>
<proteinExistence type="predicted"/>
<name>A0A5C3KPQ5_COPMA</name>
<reference evidence="2 3" key="1">
    <citation type="journal article" date="2019" name="Nat. Ecol. Evol.">
        <title>Megaphylogeny resolves global patterns of mushroom evolution.</title>
        <authorList>
            <person name="Varga T."/>
            <person name="Krizsan K."/>
            <person name="Foldi C."/>
            <person name="Dima B."/>
            <person name="Sanchez-Garcia M."/>
            <person name="Sanchez-Ramirez S."/>
            <person name="Szollosi G.J."/>
            <person name="Szarkandi J.G."/>
            <person name="Papp V."/>
            <person name="Albert L."/>
            <person name="Andreopoulos W."/>
            <person name="Angelini C."/>
            <person name="Antonin V."/>
            <person name="Barry K.W."/>
            <person name="Bougher N.L."/>
            <person name="Buchanan P."/>
            <person name="Buyck B."/>
            <person name="Bense V."/>
            <person name="Catcheside P."/>
            <person name="Chovatia M."/>
            <person name="Cooper J."/>
            <person name="Damon W."/>
            <person name="Desjardin D."/>
            <person name="Finy P."/>
            <person name="Geml J."/>
            <person name="Haridas S."/>
            <person name="Hughes K."/>
            <person name="Justo A."/>
            <person name="Karasinski D."/>
            <person name="Kautmanova I."/>
            <person name="Kiss B."/>
            <person name="Kocsube S."/>
            <person name="Kotiranta H."/>
            <person name="LaButti K.M."/>
            <person name="Lechner B.E."/>
            <person name="Liimatainen K."/>
            <person name="Lipzen A."/>
            <person name="Lukacs Z."/>
            <person name="Mihaltcheva S."/>
            <person name="Morgado L.N."/>
            <person name="Niskanen T."/>
            <person name="Noordeloos M.E."/>
            <person name="Ohm R.A."/>
            <person name="Ortiz-Santana B."/>
            <person name="Ovrebo C."/>
            <person name="Racz N."/>
            <person name="Riley R."/>
            <person name="Savchenko A."/>
            <person name="Shiryaev A."/>
            <person name="Soop K."/>
            <person name="Spirin V."/>
            <person name="Szebenyi C."/>
            <person name="Tomsovsky M."/>
            <person name="Tulloss R.E."/>
            <person name="Uehling J."/>
            <person name="Grigoriev I.V."/>
            <person name="Vagvolgyi C."/>
            <person name="Papp T."/>
            <person name="Martin F.M."/>
            <person name="Miettinen O."/>
            <person name="Hibbett D.S."/>
            <person name="Nagy L.G."/>
        </authorList>
    </citation>
    <scope>NUCLEOTIDE SEQUENCE [LARGE SCALE GENOMIC DNA]</scope>
    <source>
        <strain evidence="2 3">CBS 121175</strain>
    </source>
</reference>
<evidence type="ECO:0000313" key="3">
    <source>
        <dbReference type="Proteomes" id="UP000307440"/>
    </source>
</evidence>
<keyword evidence="3" id="KW-1185">Reference proteome</keyword>
<dbReference type="Proteomes" id="UP000307440">
    <property type="component" value="Unassembled WGS sequence"/>
</dbReference>
<gene>
    <name evidence="2" type="ORF">FA15DRAFT_657645</name>
</gene>
<accession>A0A5C3KPQ5</accession>
<evidence type="ECO:0000256" key="1">
    <source>
        <dbReference type="SAM" id="MobiDB-lite"/>
    </source>
</evidence>
<organism evidence="2 3">
    <name type="scientific">Coprinopsis marcescibilis</name>
    <name type="common">Agaric fungus</name>
    <name type="synonym">Psathyrella marcescibilis</name>
    <dbReference type="NCBI Taxonomy" id="230819"/>
    <lineage>
        <taxon>Eukaryota</taxon>
        <taxon>Fungi</taxon>
        <taxon>Dikarya</taxon>
        <taxon>Basidiomycota</taxon>
        <taxon>Agaricomycotina</taxon>
        <taxon>Agaricomycetes</taxon>
        <taxon>Agaricomycetidae</taxon>
        <taxon>Agaricales</taxon>
        <taxon>Agaricineae</taxon>
        <taxon>Psathyrellaceae</taxon>
        <taxon>Coprinopsis</taxon>
    </lineage>
</organism>
<feature type="compositionally biased region" description="Basic and acidic residues" evidence="1">
    <location>
        <begin position="100"/>
        <end position="112"/>
    </location>
</feature>
<feature type="compositionally biased region" description="Basic and acidic residues" evidence="1">
    <location>
        <begin position="36"/>
        <end position="53"/>
    </location>
</feature>
<feature type="compositionally biased region" description="Low complexity" evidence="1">
    <location>
        <begin position="60"/>
        <end position="78"/>
    </location>
</feature>
<sequence>MYSTSLSNGSRNGKFSKGFPNKFAREASVAPSDAGYHADSDEHSESDMDKYSDFDGPALSQSNTTPTSSSSNGNPSKGPAKRFTREASEAPSDVGYQGDNDEHSKSDMYKDFDEPTLASQIAQALLDKHSNCAGSARCLCTT</sequence>